<dbReference type="AlphaFoldDB" id="A0A9E7JJU6"/>
<reference evidence="1" key="1">
    <citation type="submission" date="2022-05" db="EMBL/GenBank/DDBJ databases">
        <title>The Musa troglodytarum L. genome provides insights into the mechanism of non-climacteric behaviour and enrichment of carotenoids.</title>
        <authorList>
            <person name="Wang J."/>
        </authorList>
    </citation>
    <scope>NUCLEOTIDE SEQUENCE</scope>
    <source>
        <tissue evidence="1">Leaf</tissue>
    </source>
</reference>
<organism evidence="1 2">
    <name type="scientific">Musa troglodytarum</name>
    <name type="common">fe'i banana</name>
    <dbReference type="NCBI Taxonomy" id="320322"/>
    <lineage>
        <taxon>Eukaryota</taxon>
        <taxon>Viridiplantae</taxon>
        <taxon>Streptophyta</taxon>
        <taxon>Embryophyta</taxon>
        <taxon>Tracheophyta</taxon>
        <taxon>Spermatophyta</taxon>
        <taxon>Magnoliopsida</taxon>
        <taxon>Liliopsida</taxon>
        <taxon>Zingiberales</taxon>
        <taxon>Musaceae</taxon>
        <taxon>Musa</taxon>
    </lineage>
</organism>
<proteinExistence type="predicted"/>
<protein>
    <submittedName>
        <fullName evidence="1">Zinc finger, ZZ type</fullName>
    </submittedName>
</protein>
<keyword evidence="2" id="KW-1185">Reference proteome</keyword>
<gene>
    <name evidence="1" type="ORF">MUK42_09803</name>
</gene>
<name>A0A9E7JJU6_9LILI</name>
<dbReference type="OrthoDB" id="6270329at2759"/>
<evidence type="ECO:0000313" key="1">
    <source>
        <dbReference type="EMBL" id="URD83506.1"/>
    </source>
</evidence>
<accession>A0A9E7JJU6</accession>
<evidence type="ECO:0000313" key="2">
    <source>
        <dbReference type="Proteomes" id="UP001055439"/>
    </source>
</evidence>
<sequence length="83" mass="9459">MIRSFCSLLPQTKKLWNLPHLRHSGGAMEKWRNPDIGLVCSCADIGLLFNSIHLYYETQQISECCTPEAMQRLPSDQPLPSEL</sequence>
<dbReference type="EMBL" id="CP097503">
    <property type="protein sequence ID" value="URD83506.1"/>
    <property type="molecule type" value="Genomic_DNA"/>
</dbReference>
<dbReference type="Proteomes" id="UP001055439">
    <property type="component" value="Chromosome 10"/>
</dbReference>